<proteinExistence type="predicted"/>
<dbReference type="PANTHER" id="PTHR31541">
    <property type="entry name" value="B3 DOMAIN PLANT PROTEIN-RELATED"/>
    <property type="match status" value="1"/>
</dbReference>
<evidence type="ECO:0000256" key="4">
    <source>
        <dbReference type="ARBA" id="ARBA00023163"/>
    </source>
</evidence>
<dbReference type="Gene3D" id="2.40.330.10">
    <property type="entry name" value="DNA-binding pseudobarrel domain"/>
    <property type="match status" value="1"/>
</dbReference>
<dbReference type="OMA" id="QKEIFPT"/>
<dbReference type="Proteomes" id="UP000594263">
    <property type="component" value="Unplaced"/>
</dbReference>
<accession>A0A7N0TT39</accession>
<evidence type="ECO:0008006" key="9">
    <source>
        <dbReference type="Google" id="ProtNLM"/>
    </source>
</evidence>
<evidence type="ECO:0000256" key="5">
    <source>
        <dbReference type="ARBA" id="ARBA00023242"/>
    </source>
</evidence>
<feature type="region of interest" description="Disordered" evidence="6">
    <location>
        <begin position="159"/>
        <end position="193"/>
    </location>
</feature>
<keyword evidence="4" id="KW-0804">Transcription</keyword>
<evidence type="ECO:0000313" key="8">
    <source>
        <dbReference type="Proteomes" id="UP000594263"/>
    </source>
</evidence>
<keyword evidence="8" id="KW-1185">Reference proteome</keyword>
<dbReference type="Gramene" id="Kaladp0045s0242.1.v1.1">
    <property type="protein sequence ID" value="Kaladp0045s0242.1.v1.1.CDS.1"/>
    <property type="gene ID" value="Kaladp0045s0242.v1.1"/>
</dbReference>
<dbReference type="InterPro" id="IPR015300">
    <property type="entry name" value="DNA-bd_pseudobarrel_sf"/>
</dbReference>
<reference evidence="7" key="1">
    <citation type="submission" date="2021-01" db="UniProtKB">
        <authorList>
            <consortium name="EnsemblPlants"/>
        </authorList>
    </citation>
    <scope>IDENTIFICATION</scope>
</reference>
<evidence type="ECO:0000313" key="7">
    <source>
        <dbReference type="EnsemblPlants" id="Kaladp0045s0242.1.v1.1.CDS.1"/>
    </source>
</evidence>
<evidence type="ECO:0000256" key="1">
    <source>
        <dbReference type="ARBA" id="ARBA00004123"/>
    </source>
</evidence>
<name>A0A7N0TT39_KALFE</name>
<keyword evidence="3" id="KW-0238">DNA-binding</keyword>
<dbReference type="GO" id="GO:0003677">
    <property type="term" value="F:DNA binding"/>
    <property type="evidence" value="ECO:0007669"/>
    <property type="project" value="UniProtKB-KW"/>
</dbReference>
<dbReference type="AlphaFoldDB" id="A0A7N0TT39"/>
<evidence type="ECO:0000256" key="3">
    <source>
        <dbReference type="ARBA" id="ARBA00023125"/>
    </source>
</evidence>
<keyword evidence="2" id="KW-0805">Transcription regulation</keyword>
<dbReference type="GO" id="GO:0005634">
    <property type="term" value="C:nucleus"/>
    <property type="evidence" value="ECO:0007669"/>
    <property type="project" value="UniProtKB-SubCell"/>
</dbReference>
<keyword evidence="5" id="KW-0539">Nucleus</keyword>
<evidence type="ECO:0000256" key="6">
    <source>
        <dbReference type="SAM" id="MobiDB-lite"/>
    </source>
</evidence>
<evidence type="ECO:0000256" key="2">
    <source>
        <dbReference type="ARBA" id="ARBA00023015"/>
    </source>
</evidence>
<sequence length="337" mass="37892">MALALTRDLSLVDFVGMDEEMNMPDADEGIDVFAFVSEFAASRLKEVESALKKREEREAEGRIKVRRRLLVRNLEIPNKKMTAEKKATSPNEEEEEEMSQPHHAGAESASSMRPQRRRKPTEHFDEIGNSSSSKRANAMGVASTSDLLALQVIDEEPDLRRKKEKKVDDGEKPKKKPRVAAAAAPADTGPDLPESFKESIQRLGGRNPVLVIQKRLFSTDVAKQQNRLSVPLSSLKNDFLEDGERALLDSRLPNGHCKALEPKILDATGEDRIISLRKWEMKKDNGSASTITYNLNKPWYEMVTANGWEAGHLVQLWAFRVEEELGLAIVKLEENFC</sequence>
<dbReference type="PANTHER" id="PTHR31541:SF25">
    <property type="entry name" value="GAMMA-GLIADIN B"/>
    <property type="match status" value="1"/>
</dbReference>
<dbReference type="Pfam" id="PF03754">
    <property type="entry name" value="At2g31720-like"/>
    <property type="match status" value="1"/>
</dbReference>
<organism evidence="7 8">
    <name type="scientific">Kalanchoe fedtschenkoi</name>
    <name type="common">Lavender scallops</name>
    <name type="synonym">South American air plant</name>
    <dbReference type="NCBI Taxonomy" id="63787"/>
    <lineage>
        <taxon>Eukaryota</taxon>
        <taxon>Viridiplantae</taxon>
        <taxon>Streptophyta</taxon>
        <taxon>Embryophyta</taxon>
        <taxon>Tracheophyta</taxon>
        <taxon>Spermatophyta</taxon>
        <taxon>Magnoliopsida</taxon>
        <taxon>eudicotyledons</taxon>
        <taxon>Gunneridae</taxon>
        <taxon>Pentapetalae</taxon>
        <taxon>Saxifragales</taxon>
        <taxon>Crassulaceae</taxon>
        <taxon>Kalanchoe</taxon>
    </lineage>
</organism>
<dbReference type="EnsemblPlants" id="Kaladp0045s0242.1.v1.1">
    <property type="protein sequence ID" value="Kaladp0045s0242.1.v1.1.CDS.1"/>
    <property type="gene ID" value="Kaladp0045s0242.v1.1"/>
</dbReference>
<feature type="region of interest" description="Disordered" evidence="6">
    <location>
        <begin position="80"/>
        <end position="139"/>
    </location>
</feature>
<dbReference type="InterPro" id="IPR005508">
    <property type="entry name" value="At2g31720-like"/>
</dbReference>
<comment type="subcellular location">
    <subcellularLocation>
        <location evidence="1">Nucleus</location>
    </subcellularLocation>
</comment>
<protein>
    <recommendedName>
        <fullName evidence="9">B3 domain-containing protein</fullName>
    </recommendedName>
</protein>
<feature type="compositionally biased region" description="Basic and acidic residues" evidence="6">
    <location>
        <begin position="159"/>
        <end position="172"/>
    </location>
</feature>